<dbReference type="RefSeq" id="XP_033525343.1">
    <property type="nucleotide sequence ID" value="XM_033670319.1"/>
</dbReference>
<dbReference type="AlphaFoldDB" id="A0A6A6AHC9"/>
<dbReference type="InterPro" id="IPR053235">
    <property type="entry name" value="Ser_Thr_kinase"/>
</dbReference>
<reference evidence="2" key="1">
    <citation type="journal article" date="2020" name="Stud. Mycol.">
        <title>101 Dothideomycetes genomes: a test case for predicting lifestyles and emergence of pathogens.</title>
        <authorList>
            <person name="Haridas S."/>
            <person name="Albert R."/>
            <person name="Binder M."/>
            <person name="Bloem J."/>
            <person name="Labutti K."/>
            <person name="Salamov A."/>
            <person name="Andreopoulos B."/>
            <person name="Baker S."/>
            <person name="Barry K."/>
            <person name="Bills G."/>
            <person name="Bluhm B."/>
            <person name="Cannon C."/>
            <person name="Castanera R."/>
            <person name="Culley D."/>
            <person name="Daum C."/>
            <person name="Ezra D."/>
            <person name="Gonzalez J."/>
            <person name="Henrissat B."/>
            <person name="Kuo A."/>
            <person name="Liang C."/>
            <person name="Lipzen A."/>
            <person name="Lutzoni F."/>
            <person name="Magnuson J."/>
            <person name="Mondo S."/>
            <person name="Nolan M."/>
            <person name="Ohm R."/>
            <person name="Pangilinan J."/>
            <person name="Park H.-J."/>
            <person name="Ramirez L."/>
            <person name="Alfaro M."/>
            <person name="Sun H."/>
            <person name="Tritt A."/>
            <person name="Yoshinaga Y."/>
            <person name="Zwiers L.-H."/>
            <person name="Turgeon B."/>
            <person name="Goodwin S."/>
            <person name="Spatafora J."/>
            <person name="Crous P."/>
            <person name="Grigoriev I."/>
        </authorList>
    </citation>
    <scope>NUCLEOTIDE SEQUENCE</scope>
    <source>
        <strain evidence="2">CBS 119687</strain>
    </source>
</reference>
<accession>A0A6A6AHC9</accession>
<organism evidence="2 3">
    <name type="scientific">Dothidotthia symphoricarpi CBS 119687</name>
    <dbReference type="NCBI Taxonomy" id="1392245"/>
    <lineage>
        <taxon>Eukaryota</taxon>
        <taxon>Fungi</taxon>
        <taxon>Dikarya</taxon>
        <taxon>Ascomycota</taxon>
        <taxon>Pezizomycotina</taxon>
        <taxon>Dothideomycetes</taxon>
        <taxon>Pleosporomycetidae</taxon>
        <taxon>Pleosporales</taxon>
        <taxon>Dothidotthiaceae</taxon>
        <taxon>Dothidotthia</taxon>
    </lineage>
</organism>
<dbReference type="GeneID" id="54410751"/>
<dbReference type="Pfam" id="PF00069">
    <property type="entry name" value="Pkinase"/>
    <property type="match status" value="1"/>
</dbReference>
<keyword evidence="2" id="KW-0808">Transferase</keyword>
<evidence type="ECO:0000313" key="3">
    <source>
        <dbReference type="Proteomes" id="UP000799771"/>
    </source>
</evidence>
<keyword evidence="3" id="KW-1185">Reference proteome</keyword>
<dbReference type="GO" id="GO:0005524">
    <property type="term" value="F:ATP binding"/>
    <property type="evidence" value="ECO:0007669"/>
    <property type="project" value="InterPro"/>
</dbReference>
<feature type="domain" description="Protein kinase" evidence="1">
    <location>
        <begin position="213"/>
        <end position="505"/>
    </location>
</feature>
<dbReference type="PANTHER" id="PTHR24361">
    <property type="entry name" value="MITOGEN-ACTIVATED KINASE KINASE KINASE"/>
    <property type="match status" value="1"/>
</dbReference>
<name>A0A6A6AHC9_9PLEO</name>
<dbReference type="Proteomes" id="UP000799771">
    <property type="component" value="Unassembled WGS sequence"/>
</dbReference>
<dbReference type="SUPFAM" id="SSF56112">
    <property type="entry name" value="Protein kinase-like (PK-like)"/>
    <property type="match status" value="1"/>
</dbReference>
<dbReference type="SMART" id="SM00220">
    <property type="entry name" value="S_TKc"/>
    <property type="match status" value="1"/>
</dbReference>
<dbReference type="GO" id="GO:0004674">
    <property type="term" value="F:protein serine/threonine kinase activity"/>
    <property type="evidence" value="ECO:0007669"/>
    <property type="project" value="TreeGrafter"/>
</dbReference>
<dbReference type="EMBL" id="ML977503">
    <property type="protein sequence ID" value="KAF2130956.1"/>
    <property type="molecule type" value="Genomic_DNA"/>
</dbReference>
<gene>
    <name evidence="2" type="ORF">P153DRAFT_384171</name>
</gene>
<dbReference type="InterPro" id="IPR011009">
    <property type="entry name" value="Kinase-like_dom_sf"/>
</dbReference>
<dbReference type="Gene3D" id="1.10.510.10">
    <property type="entry name" value="Transferase(Phosphotransferase) domain 1"/>
    <property type="match status" value="1"/>
</dbReference>
<evidence type="ECO:0000259" key="1">
    <source>
        <dbReference type="PROSITE" id="PS50011"/>
    </source>
</evidence>
<dbReference type="PROSITE" id="PS50011">
    <property type="entry name" value="PROTEIN_KINASE_DOM"/>
    <property type="match status" value="1"/>
</dbReference>
<dbReference type="GO" id="GO:0005737">
    <property type="term" value="C:cytoplasm"/>
    <property type="evidence" value="ECO:0007669"/>
    <property type="project" value="TreeGrafter"/>
</dbReference>
<dbReference type="OrthoDB" id="4062651at2759"/>
<keyword evidence="2" id="KW-0418">Kinase</keyword>
<dbReference type="InterPro" id="IPR000719">
    <property type="entry name" value="Prot_kinase_dom"/>
</dbReference>
<protein>
    <submittedName>
        <fullName evidence="2">Kinase-like protein</fullName>
    </submittedName>
</protein>
<sequence length="530" mass="60418">MSGGEAVQPPIGLLEERGLQTAPDLSSSFGQFEISPLQEYEAGFDMDPSLFSPQPTYHEIYHDEYMQDENMESFCFEPLPSLRSHVQRYAYFAHMHQSSDKSCQETGHAAMSTFNSPASFMTASSPASFITARSAYNSPAYNLTMEPSPTMRIETILEEDATGPTLSRPLMKLQNDYHAALEQQNLIQPFDKELNWSGKGQHVTFLPGEKVPLKVLSHLGASLTATVEKVLCRRIAIARKTMRCSRKWAVADALREVYHLQNLRHFHIVQLVGSYVQGRNFSILMYPVAECHLGRFLDDTADMEDYQVDRYVFLASSLHCLTSAIAFVHEHTTKHMDIKPQNILVRSAFISDKYISFWSKKEWRVYLADFGLSRSFAAQDHSQTDGPTSRTPRYCAPEVYKYESRGRSSDIFSLGCVFLEILTTYYDLHPHDFAEFRRGDGDDESFHANMDKVSQWIEKLSESPDFFPPNLISIVEQMVRREPDQRPTAIHIKAFFASLPQESWFRSRPCCSQPPETYVVYDETLSTGTG</sequence>
<proteinExistence type="predicted"/>
<evidence type="ECO:0000313" key="2">
    <source>
        <dbReference type="EMBL" id="KAF2130956.1"/>
    </source>
</evidence>